<dbReference type="AlphaFoldDB" id="A0A9D9GV36"/>
<dbReference type="HAMAP" id="MF_00376">
    <property type="entry name" value="Dephospho_CoA_kinase"/>
    <property type="match status" value="1"/>
</dbReference>
<dbReference type="Gene3D" id="3.40.50.300">
    <property type="entry name" value="P-loop containing nucleotide triphosphate hydrolases"/>
    <property type="match status" value="1"/>
</dbReference>
<keyword evidence="5 7" id="KW-0418">Kinase</keyword>
<comment type="catalytic activity">
    <reaction evidence="5">
        <text>3'-dephospho-CoA + ATP = ADP + CoA + H(+)</text>
        <dbReference type="Rhea" id="RHEA:18245"/>
        <dbReference type="ChEBI" id="CHEBI:15378"/>
        <dbReference type="ChEBI" id="CHEBI:30616"/>
        <dbReference type="ChEBI" id="CHEBI:57287"/>
        <dbReference type="ChEBI" id="CHEBI:57328"/>
        <dbReference type="ChEBI" id="CHEBI:456216"/>
        <dbReference type="EC" id="2.7.1.24"/>
    </reaction>
</comment>
<keyword evidence="5" id="KW-0963">Cytoplasm</keyword>
<organism evidence="7 8">
    <name type="scientific">Candidatus Avisuccinivibrio stercorigallinarum</name>
    <dbReference type="NCBI Taxonomy" id="2840704"/>
    <lineage>
        <taxon>Bacteria</taxon>
        <taxon>Pseudomonadati</taxon>
        <taxon>Pseudomonadota</taxon>
        <taxon>Gammaproteobacteria</taxon>
        <taxon>Aeromonadales</taxon>
        <taxon>Succinivibrionaceae</taxon>
        <taxon>Succinivibrionaceae incertae sedis</taxon>
        <taxon>Candidatus Avisuccinivibrio</taxon>
    </lineage>
</organism>
<comment type="function">
    <text evidence="5">Catalyzes the phosphorylation of the 3'-hydroxyl group of dephosphocoenzyme A to form coenzyme A.</text>
</comment>
<gene>
    <name evidence="5" type="primary">coaE</name>
    <name evidence="7" type="ORF">IAB19_10510</name>
</gene>
<dbReference type="GO" id="GO:0004140">
    <property type="term" value="F:dephospho-CoA kinase activity"/>
    <property type="evidence" value="ECO:0007669"/>
    <property type="project" value="UniProtKB-UniRule"/>
</dbReference>
<dbReference type="CDD" id="cd02022">
    <property type="entry name" value="DPCK"/>
    <property type="match status" value="1"/>
</dbReference>
<sequence>MTERSVERFKVGLTGGIACGKTSACKVFAELQIPIVDADVISRELTSPGSPLLDTIAAEFGSEVIAADGSFNRKAMRNLAFSDSSALMRLNAIMHPAIHAELKRQALKKEPSAPYVVLAIPLLFEHHLEKLTDRILVLDCSEDLQLARIMQRDGSSEQVARSIMSNQVSRLYRRQHADDLIDTQSGSLEYLQQEIGKLHQIYLQCAAQKAGTAIQPEYK</sequence>
<keyword evidence="2 5" id="KW-0547">Nucleotide-binding</keyword>
<dbReference type="SUPFAM" id="SSF52540">
    <property type="entry name" value="P-loop containing nucleoside triphosphate hydrolases"/>
    <property type="match status" value="1"/>
</dbReference>
<dbReference type="InterPro" id="IPR001977">
    <property type="entry name" value="Depp_CoAkinase"/>
</dbReference>
<accession>A0A9D9GV36</accession>
<dbReference type="InterPro" id="IPR027417">
    <property type="entry name" value="P-loop_NTPase"/>
</dbReference>
<name>A0A9D9GV36_9GAMM</name>
<dbReference type="NCBIfam" id="TIGR00152">
    <property type="entry name" value="dephospho-CoA kinase"/>
    <property type="match status" value="1"/>
</dbReference>
<evidence type="ECO:0000256" key="3">
    <source>
        <dbReference type="ARBA" id="ARBA00022840"/>
    </source>
</evidence>
<dbReference type="PROSITE" id="PS51219">
    <property type="entry name" value="DPCK"/>
    <property type="match status" value="1"/>
</dbReference>
<keyword evidence="3 5" id="KW-0067">ATP-binding</keyword>
<feature type="binding site" evidence="5">
    <location>
        <begin position="18"/>
        <end position="23"/>
    </location>
    <ligand>
        <name>ATP</name>
        <dbReference type="ChEBI" id="CHEBI:30616"/>
    </ligand>
</feature>
<keyword evidence="4 5" id="KW-0173">Coenzyme A biosynthesis</keyword>
<dbReference type="PANTHER" id="PTHR10695:SF46">
    <property type="entry name" value="BIFUNCTIONAL COENZYME A SYNTHASE-RELATED"/>
    <property type="match status" value="1"/>
</dbReference>
<dbReference type="Pfam" id="PF01121">
    <property type="entry name" value="CoaE"/>
    <property type="match status" value="1"/>
</dbReference>
<dbReference type="EMBL" id="JADINH010000210">
    <property type="protein sequence ID" value="MBO8416800.1"/>
    <property type="molecule type" value="Genomic_DNA"/>
</dbReference>
<evidence type="ECO:0000256" key="4">
    <source>
        <dbReference type="ARBA" id="ARBA00022993"/>
    </source>
</evidence>
<dbReference type="Proteomes" id="UP000823631">
    <property type="component" value="Unassembled WGS sequence"/>
</dbReference>
<reference evidence="7" key="1">
    <citation type="submission" date="2020-10" db="EMBL/GenBank/DDBJ databases">
        <authorList>
            <person name="Gilroy R."/>
        </authorList>
    </citation>
    <scope>NUCLEOTIDE SEQUENCE</scope>
    <source>
        <strain evidence="7">17213</strain>
    </source>
</reference>
<comment type="similarity">
    <text evidence="1 5">Belongs to the CoaE family.</text>
</comment>
<comment type="caution">
    <text evidence="7">The sequence shown here is derived from an EMBL/GenBank/DDBJ whole genome shotgun (WGS) entry which is preliminary data.</text>
</comment>
<evidence type="ECO:0000256" key="6">
    <source>
        <dbReference type="NCBIfam" id="TIGR00152"/>
    </source>
</evidence>
<dbReference type="PANTHER" id="PTHR10695">
    <property type="entry name" value="DEPHOSPHO-COA KINASE-RELATED"/>
    <property type="match status" value="1"/>
</dbReference>
<evidence type="ECO:0000256" key="2">
    <source>
        <dbReference type="ARBA" id="ARBA00022741"/>
    </source>
</evidence>
<dbReference type="GO" id="GO:0015937">
    <property type="term" value="P:coenzyme A biosynthetic process"/>
    <property type="evidence" value="ECO:0007669"/>
    <property type="project" value="UniProtKB-UniRule"/>
</dbReference>
<evidence type="ECO:0000313" key="8">
    <source>
        <dbReference type="Proteomes" id="UP000823631"/>
    </source>
</evidence>
<keyword evidence="5 7" id="KW-0808">Transferase</keyword>
<protein>
    <recommendedName>
        <fullName evidence="5 6">Dephospho-CoA kinase</fullName>
        <ecNumber evidence="5 6">2.7.1.24</ecNumber>
    </recommendedName>
    <alternativeName>
        <fullName evidence="5">Dephosphocoenzyme A kinase</fullName>
    </alternativeName>
</protein>
<evidence type="ECO:0000313" key="7">
    <source>
        <dbReference type="EMBL" id="MBO8416800.1"/>
    </source>
</evidence>
<evidence type="ECO:0000256" key="5">
    <source>
        <dbReference type="HAMAP-Rule" id="MF_00376"/>
    </source>
</evidence>
<evidence type="ECO:0000256" key="1">
    <source>
        <dbReference type="ARBA" id="ARBA00009018"/>
    </source>
</evidence>
<comment type="subcellular location">
    <subcellularLocation>
        <location evidence="5">Cytoplasm</location>
    </subcellularLocation>
</comment>
<dbReference type="EC" id="2.7.1.24" evidence="5 6"/>
<dbReference type="GO" id="GO:0005737">
    <property type="term" value="C:cytoplasm"/>
    <property type="evidence" value="ECO:0007669"/>
    <property type="project" value="UniProtKB-SubCell"/>
</dbReference>
<reference evidence="7" key="2">
    <citation type="journal article" date="2021" name="PeerJ">
        <title>Extensive microbial diversity within the chicken gut microbiome revealed by metagenomics and culture.</title>
        <authorList>
            <person name="Gilroy R."/>
            <person name="Ravi A."/>
            <person name="Getino M."/>
            <person name="Pursley I."/>
            <person name="Horton D.L."/>
            <person name="Alikhan N.F."/>
            <person name="Baker D."/>
            <person name="Gharbi K."/>
            <person name="Hall N."/>
            <person name="Watson M."/>
            <person name="Adriaenssens E.M."/>
            <person name="Foster-Nyarko E."/>
            <person name="Jarju S."/>
            <person name="Secka A."/>
            <person name="Antonio M."/>
            <person name="Oren A."/>
            <person name="Chaudhuri R.R."/>
            <person name="La Ragione R."/>
            <person name="Hildebrand F."/>
            <person name="Pallen M.J."/>
        </authorList>
    </citation>
    <scope>NUCLEOTIDE SEQUENCE</scope>
    <source>
        <strain evidence="7">17213</strain>
    </source>
</reference>
<proteinExistence type="inferred from homology"/>
<comment type="pathway">
    <text evidence="5">Cofactor biosynthesis; coenzyme A biosynthesis; CoA from (R)-pantothenate: step 5/5.</text>
</comment>
<dbReference type="GO" id="GO:0005524">
    <property type="term" value="F:ATP binding"/>
    <property type="evidence" value="ECO:0007669"/>
    <property type="project" value="UniProtKB-UniRule"/>
</dbReference>